<sequence length="873" mass="97501">MEGKDIRYTGVTQAVSDMECSDGDLSISHNVINHNGAMRPIIMPDPDFSMGNGEKLVYIHVTPNFKNFIYLYSDEVRAFKFVNGERVDYGMICTVDSGSDITDIRSIGNTLMLITPAGIKYVLLKDNAYVYLGEKMPDISMSFGLSGFKKESSEFTVDMSMNDLDGSSISVPYYVLPEKVSAQMDEQIRAKINTFVNEETLSGRFTSAFLVRYAYNTINGYTMQSPPVLMIPNSGRFPYLPCPEMDVHSVVKSAKTKVVAYSCVLDYRADSSMIEKMGDWEDVISSVDIFVSQPISRLTNSVSWGVCDSTETVFPAYIAASEGGYIRTQENGTYGYTGNLQDFRVPAITAPILGAEEFAEKIKNEGVFWKVKSIAVGDLKSFDYINVDGEILQNIGTQENLEDGYNSYDKITGNSSFVYNNRLNIANIKRYPHPFSMKALQSYTDSPTSGGDEKTYGYKVTVFIRGAEGVTRVESGYSYIYSVLWWIYYPNPDAFRMVIERKDGDTVMYADLTLTEHSYLNGSYYYNAGGPPFTSVVPSVPADALEYIIEPNKIYTSEVNNPFVFPLAGINAVGVGQIIGISSITRALSQGQFGQFPLLVFATDGIWAMEVSGTGLYSVKQPISRDVCINSKSITQIDNAVLFVSEKGVMFVDGSNVNLISAELDGPSLDMGSLDKMDAILQKEGFSQVLGGLMAAKDFFRECRIGYDYPNARLFFFREDKTYAYVYSLNARAWGTVSSTYKNVVVDYPNSYIQQTDNNVVNLSEKNDFDSDKETKVFMLSRPMKLGDDVYKTVNMVINRGYIRKNSGAIVVFASFDGLKYFPIGSVIGTRLSRLQGSPYRYFRILTIGNMTMKEAVSFTSVYYTLKWRNKPR</sequence>
<organism evidence="1">
    <name type="scientific">Podoviridae sp. ctrTt13</name>
    <dbReference type="NCBI Taxonomy" id="2825279"/>
    <lineage>
        <taxon>Viruses</taxon>
        <taxon>Duplodnaviria</taxon>
        <taxon>Heunggongvirae</taxon>
        <taxon>Uroviricota</taxon>
        <taxon>Caudoviricetes</taxon>
    </lineage>
</organism>
<dbReference type="EMBL" id="BK015247">
    <property type="protein sequence ID" value="DAD97718.1"/>
    <property type="molecule type" value="Genomic_DNA"/>
</dbReference>
<name>A0A8S5NSK8_9CAUD</name>
<evidence type="ECO:0000313" key="1">
    <source>
        <dbReference type="EMBL" id="DAD97718.1"/>
    </source>
</evidence>
<accession>A0A8S5NSK8</accession>
<proteinExistence type="predicted"/>
<reference evidence="1" key="1">
    <citation type="journal article" date="2021" name="Proc. Natl. Acad. Sci. U.S.A.">
        <title>A Catalog of Tens of Thousands of Viruses from Human Metagenomes Reveals Hidden Associations with Chronic Diseases.</title>
        <authorList>
            <person name="Tisza M.J."/>
            <person name="Buck C.B."/>
        </authorList>
    </citation>
    <scope>NUCLEOTIDE SEQUENCE</scope>
    <source>
        <strain evidence="1">CtrTt13</strain>
    </source>
</reference>
<protein>
    <submittedName>
        <fullName evidence="1">Stabilization protein</fullName>
    </submittedName>
</protein>